<keyword evidence="4 5" id="KW-0326">Glycosidase</keyword>
<dbReference type="Proteomes" id="UP000273807">
    <property type="component" value="Unassembled WGS sequence"/>
</dbReference>
<dbReference type="Gene3D" id="2.60.120.560">
    <property type="entry name" value="Exo-inulinase, domain 1"/>
    <property type="match status" value="1"/>
</dbReference>
<feature type="region of interest" description="Disordered" evidence="6">
    <location>
        <begin position="455"/>
        <end position="478"/>
    </location>
</feature>
<evidence type="ECO:0000259" key="8">
    <source>
        <dbReference type="Pfam" id="PF08244"/>
    </source>
</evidence>
<dbReference type="AlphaFoldDB" id="A0A3N0BMF1"/>
<dbReference type="Pfam" id="PF08244">
    <property type="entry name" value="Glyco_hydro_32C"/>
    <property type="match status" value="1"/>
</dbReference>
<dbReference type="InterPro" id="IPR001362">
    <property type="entry name" value="Glyco_hydro_32"/>
</dbReference>
<dbReference type="SUPFAM" id="SSF75005">
    <property type="entry name" value="Arabinanase/levansucrase/invertase"/>
    <property type="match status" value="1"/>
</dbReference>
<dbReference type="OrthoDB" id="9776657at2"/>
<evidence type="ECO:0000256" key="4">
    <source>
        <dbReference type="ARBA" id="ARBA00023295"/>
    </source>
</evidence>
<dbReference type="InterPro" id="IPR023296">
    <property type="entry name" value="Glyco_hydro_beta-prop_sf"/>
</dbReference>
<gene>
    <name evidence="9" type="ORF">D7003_18930</name>
</gene>
<dbReference type="GO" id="GO:0005975">
    <property type="term" value="P:carbohydrate metabolic process"/>
    <property type="evidence" value="ECO:0007669"/>
    <property type="project" value="InterPro"/>
</dbReference>
<sequence>MDSATEHPDPAFPRFHSRPPQGWVGNPCGLSHLHGSYHVYFQYSPETEPRQRICWGHLSSPDLVSWHQEPLALRPQSGGPDAFGCGTGVVTDDDGVAVAAYTGIPDDAGQSRVVLARSSSDPAVWAQEGRVAADVTTDPEVAVAGDPYIFQFQGRRFALQGAGLAGGHAAALLYSLEDLRSWRYEGIWLTSAGGPAAEHLAAAAWECPQLVPLPDSSGAENWLLMASLRNADDAARRRAGVGYLLGSLSADARTGLPVFLPATGGKADLGPDFYAPQILSLPDRALLWGRSPEVVEGAVTRPTDPAGGDRPGRSERGIDDAGWSGVLTLPRRLSVHGGALAVEPAVELAAYRGRKLLSNAAGTVQLPRQAEAHVAGGEGGLRLDLATASSRRTVFAETVAGGDELRIFVDSSIVEVFRHGTVAATVRAYPGAGENWQLVLPHGAAAIVWELRDPAGESAGEPAGEPAGGPSAGRAARR</sequence>
<name>A0A3N0BMF1_9MICC</name>
<dbReference type="PANTHER" id="PTHR43101">
    <property type="entry name" value="BETA-FRUCTOSIDASE"/>
    <property type="match status" value="1"/>
</dbReference>
<reference evidence="9 10" key="1">
    <citation type="submission" date="2018-10" db="EMBL/GenBank/DDBJ databases">
        <title>Genome sequencing of Arthrobacter oryzae TNB02.</title>
        <authorList>
            <person name="Cho Y.-J."/>
            <person name="Cho A."/>
            <person name="Kim O.-S."/>
        </authorList>
    </citation>
    <scope>NUCLEOTIDE SEQUENCE [LARGE SCALE GENOMIC DNA]</scope>
    <source>
        <strain evidence="9 10">TNB02</strain>
    </source>
</reference>
<dbReference type="EC" id="3.2.1.26" evidence="2"/>
<evidence type="ECO:0000313" key="9">
    <source>
        <dbReference type="EMBL" id="RNL49177.1"/>
    </source>
</evidence>
<dbReference type="SUPFAM" id="SSF49899">
    <property type="entry name" value="Concanavalin A-like lectins/glucanases"/>
    <property type="match status" value="1"/>
</dbReference>
<keyword evidence="10" id="KW-1185">Reference proteome</keyword>
<feature type="domain" description="Glycosyl hydrolase family 32 N-terminal" evidence="7">
    <location>
        <begin position="16"/>
        <end position="344"/>
    </location>
</feature>
<dbReference type="SMART" id="SM00640">
    <property type="entry name" value="Glyco_32"/>
    <property type="match status" value="1"/>
</dbReference>
<feature type="compositionally biased region" description="Low complexity" evidence="6">
    <location>
        <begin position="456"/>
        <end position="465"/>
    </location>
</feature>
<evidence type="ECO:0000256" key="1">
    <source>
        <dbReference type="ARBA" id="ARBA00009902"/>
    </source>
</evidence>
<dbReference type="EMBL" id="RBED01000147">
    <property type="protein sequence ID" value="RNL49177.1"/>
    <property type="molecule type" value="Genomic_DNA"/>
</dbReference>
<protein>
    <recommendedName>
        <fullName evidence="2">beta-fructofuranosidase</fullName>
        <ecNumber evidence="2">3.2.1.26</ecNumber>
    </recommendedName>
</protein>
<accession>A0A3N0BMF1</accession>
<feature type="domain" description="Glycosyl hydrolase family 32 C-terminal" evidence="8">
    <location>
        <begin position="404"/>
        <end position="433"/>
    </location>
</feature>
<comment type="similarity">
    <text evidence="1 5">Belongs to the glycosyl hydrolase 32 family.</text>
</comment>
<evidence type="ECO:0000313" key="10">
    <source>
        <dbReference type="Proteomes" id="UP000273807"/>
    </source>
</evidence>
<organism evidence="9 10">
    <name type="scientific">Arthrobacter oryzae</name>
    <dbReference type="NCBI Taxonomy" id="409290"/>
    <lineage>
        <taxon>Bacteria</taxon>
        <taxon>Bacillati</taxon>
        <taxon>Actinomycetota</taxon>
        <taxon>Actinomycetes</taxon>
        <taxon>Micrococcales</taxon>
        <taxon>Micrococcaceae</taxon>
        <taxon>Arthrobacter</taxon>
    </lineage>
</organism>
<evidence type="ECO:0000259" key="7">
    <source>
        <dbReference type="Pfam" id="PF00251"/>
    </source>
</evidence>
<keyword evidence="3 5" id="KW-0378">Hydrolase</keyword>
<evidence type="ECO:0000256" key="5">
    <source>
        <dbReference type="RuleBase" id="RU362110"/>
    </source>
</evidence>
<dbReference type="InterPro" id="IPR013320">
    <property type="entry name" value="ConA-like_dom_sf"/>
</dbReference>
<evidence type="ECO:0000256" key="6">
    <source>
        <dbReference type="SAM" id="MobiDB-lite"/>
    </source>
</evidence>
<dbReference type="Gene3D" id="2.115.10.20">
    <property type="entry name" value="Glycosyl hydrolase domain, family 43"/>
    <property type="match status" value="1"/>
</dbReference>
<dbReference type="InterPro" id="IPR051214">
    <property type="entry name" value="GH32_Enzymes"/>
</dbReference>
<feature type="region of interest" description="Disordered" evidence="6">
    <location>
        <begin position="297"/>
        <end position="319"/>
    </location>
</feature>
<proteinExistence type="inferred from homology"/>
<dbReference type="RefSeq" id="WP_123256958.1">
    <property type="nucleotide sequence ID" value="NZ_RBED01000147.1"/>
</dbReference>
<dbReference type="InterPro" id="IPR013189">
    <property type="entry name" value="Glyco_hydro_32_C"/>
</dbReference>
<dbReference type="Pfam" id="PF00251">
    <property type="entry name" value="Glyco_hydro_32N"/>
    <property type="match status" value="1"/>
</dbReference>
<dbReference type="GO" id="GO:0004564">
    <property type="term" value="F:beta-fructofuranosidase activity"/>
    <property type="evidence" value="ECO:0007669"/>
    <property type="project" value="UniProtKB-EC"/>
</dbReference>
<dbReference type="InterPro" id="IPR013148">
    <property type="entry name" value="Glyco_hydro_32_N"/>
</dbReference>
<feature type="compositionally biased region" description="Basic and acidic residues" evidence="6">
    <location>
        <begin position="310"/>
        <end position="319"/>
    </location>
</feature>
<comment type="caution">
    <text evidence="9">The sequence shown here is derived from an EMBL/GenBank/DDBJ whole genome shotgun (WGS) entry which is preliminary data.</text>
</comment>
<dbReference type="PANTHER" id="PTHR43101:SF1">
    <property type="entry name" value="BETA-FRUCTOSIDASE"/>
    <property type="match status" value="1"/>
</dbReference>
<dbReference type="CDD" id="cd08996">
    <property type="entry name" value="GH32_FFase"/>
    <property type="match status" value="1"/>
</dbReference>
<evidence type="ECO:0000256" key="3">
    <source>
        <dbReference type="ARBA" id="ARBA00022801"/>
    </source>
</evidence>
<evidence type="ECO:0000256" key="2">
    <source>
        <dbReference type="ARBA" id="ARBA00012758"/>
    </source>
</evidence>